<evidence type="ECO:0000313" key="11">
    <source>
        <dbReference type="EMBL" id="MEX3596007.1"/>
    </source>
</evidence>
<dbReference type="SUPFAM" id="SSF55874">
    <property type="entry name" value="ATPase domain of HSP90 chaperone/DNA topoisomerase II/histidine kinase"/>
    <property type="match status" value="1"/>
</dbReference>
<dbReference type="InterPro" id="IPR011712">
    <property type="entry name" value="Sig_transdc_His_kin_sub3_dim/P"/>
</dbReference>
<dbReference type="EC" id="2.7.13.3" evidence="2"/>
<accession>A0ABV3V976</accession>
<comment type="catalytic activity">
    <reaction evidence="1">
        <text>ATP + protein L-histidine = ADP + protein N-phospho-L-histidine.</text>
        <dbReference type="EC" id="2.7.13.3"/>
    </reaction>
</comment>
<dbReference type="GO" id="GO:0016301">
    <property type="term" value="F:kinase activity"/>
    <property type="evidence" value="ECO:0007669"/>
    <property type="project" value="UniProtKB-KW"/>
</dbReference>
<feature type="transmembrane region" description="Helical" evidence="9">
    <location>
        <begin position="150"/>
        <end position="173"/>
    </location>
</feature>
<evidence type="ECO:0000256" key="8">
    <source>
        <dbReference type="ARBA" id="ARBA00023012"/>
    </source>
</evidence>
<organism evidence="11 12">
    <name type="scientific">Kocuria carniphila</name>
    <dbReference type="NCBI Taxonomy" id="262208"/>
    <lineage>
        <taxon>Bacteria</taxon>
        <taxon>Bacillati</taxon>
        <taxon>Actinomycetota</taxon>
        <taxon>Actinomycetes</taxon>
        <taxon>Micrococcales</taxon>
        <taxon>Micrococcaceae</taxon>
        <taxon>Kocuria</taxon>
    </lineage>
</organism>
<name>A0ABV3V976_9MICC</name>
<keyword evidence="6 11" id="KW-0418">Kinase</keyword>
<feature type="transmembrane region" description="Helical" evidence="9">
    <location>
        <begin position="38"/>
        <end position="61"/>
    </location>
</feature>
<evidence type="ECO:0000259" key="10">
    <source>
        <dbReference type="SMART" id="SM00387"/>
    </source>
</evidence>
<keyword evidence="7" id="KW-0067">ATP-binding</keyword>
<dbReference type="Pfam" id="PF07730">
    <property type="entry name" value="HisKA_3"/>
    <property type="match status" value="1"/>
</dbReference>
<dbReference type="Gene3D" id="3.30.565.10">
    <property type="entry name" value="Histidine kinase-like ATPase, C-terminal domain"/>
    <property type="match status" value="1"/>
</dbReference>
<evidence type="ECO:0000256" key="6">
    <source>
        <dbReference type="ARBA" id="ARBA00022777"/>
    </source>
</evidence>
<keyword evidence="9" id="KW-0812">Transmembrane</keyword>
<dbReference type="InterPro" id="IPR050482">
    <property type="entry name" value="Sensor_HK_TwoCompSys"/>
</dbReference>
<gene>
    <name evidence="11" type="ORF">VVR66_14920</name>
</gene>
<evidence type="ECO:0000256" key="1">
    <source>
        <dbReference type="ARBA" id="ARBA00000085"/>
    </source>
</evidence>
<evidence type="ECO:0000256" key="5">
    <source>
        <dbReference type="ARBA" id="ARBA00022741"/>
    </source>
</evidence>
<dbReference type="PANTHER" id="PTHR24421">
    <property type="entry name" value="NITRATE/NITRITE SENSOR PROTEIN NARX-RELATED"/>
    <property type="match status" value="1"/>
</dbReference>
<feature type="domain" description="Histidine kinase/HSP90-like ATPase" evidence="10">
    <location>
        <begin position="310"/>
        <end position="399"/>
    </location>
</feature>
<proteinExistence type="predicted"/>
<comment type="caution">
    <text evidence="11">The sequence shown here is derived from an EMBL/GenBank/DDBJ whole genome shotgun (WGS) entry which is preliminary data.</text>
</comment>
<evidence type="ECO:0000256" key="4">
    <source>
        <dbReference type="ARBA" id="ARBA00022679"/>
    </source>
</evidence>
<dbReference type="EMBL" id="JAYWLU010000021">
    <property type="protein sequence ID" value="MEX3596007.1"/>
    <property type="molecule type" value="Genomic_DNA"/>
</dbReference>
<reference evidence="11 12" key="1">
    <citation type="journal article" date="2024" name="Fungal Genet. Biol.">
        <title>The porcine skin microbiome exhibits broad fungal antagonism.</title>
        <authorList>
            <person name="De La Cruz K.F."/>
            <person name="Townsend E.C."/>
            <person name="Alex Cheong J.Z."/>
            <person name="Salamzade R."/>
            <person name="Liu A."/>
            <person name="Sandstrom S."/>
            <person name="Davila E."/>
            <person name="Huang L."/>
            <person name="Xu K.H."/>
            <person name="Wu S.Y."/>
            <person name="Meudt J.J."/>
            <person name="Shanmuganayagam D."/>
            <person name="Gibson A.L.F."/>
            <person name="Kalan L.R."/>
        </authorList>
    </citation>
    <scope>NUCLEOTIDE SEQUENCE [LARGE SCALE GENOMIC DNA]</scope>
    <source>
        <strain evidence="11 12">LK2625</strain>
    </source>
</reference>
<keyword evidence="5" id="KW-0547">Nucleotide-binding</keyword>
<dbReference type="CDD" id="cd16917">
    <property type="entry name" value="HATPase_UhpB-NarQ-NarX-like"/>
    <property type="match status" value="1"/>
</dbReference>
<evidence type="ECO:0000256" key="2">
    <source>
        <dbReference type="ARBA" id="ARBA00012438"/>
    </source>
</evidence>
<evidence type="ECO:0000256" key="7">
    <source>
        <dbReference type="ARBA" id="ARBA00022840"/>
    </source>
</evidence>
<evidence type="ECO:0000256" key="3">
    <source>
        <dbReference type="ARBA" id="ARBA00022553"/>
    </source>
</evidence>
<keyword evidence="3" id="KW-0597">Phosphoprotein</keyword>
<keyword evidence="8" id="KW-0902">Two-component regulatory system</keyword>
<dbReference type="Pfam" id="PF02518">
    <property type="entry name" value="HATPase_c"/>
    <property type="match status" value="1"/>
</dbReference>
<keyword evidence="12" id="KW-1185">Reference proteome</keyword>
<sequence length="402" mass="43403">MTTGFEIVTFVAGTGLFVAPLALTVQEIIRGSPATTRLVLAACLSFALLSLFIVGASHLVVRWDWYRLRWLFNPPPGGWPPYPRDDVRPAEALLKSIVYLVVLLSVGMIVVVALSGIVLFSIACIAAPVIVIGLNDWINIGPVRVDTPLQATACLGVGLAGIAGAVGAAWPLARLQSRVVLSLTPSQNDFRRKLVEAQAAGSRILEAFDAERQRIERDLHDGIQPALVRLRMSLGLMRMRQMTPEELDSELRDAQNVAKDLLAQTRDLIRGTFPQALLGDGLLAALSDFADGFCVPMFVRSATHQALPSHLESTLYFCVAELATNAAKHATSEQITVTIYDDRRRVWIEVVDDGHGGAESSGRGLTGVAERLRLVGGELMIDSPPGGPTVAVVTVPRKERHG</sequence>
<dbReference type="InterPro" id="IPR003594">
    <property type="entry name" value="HATPase_dom"/>
</dbReference>
<keyword evidence="9" id="KW-1133">Transmembrane helix</keyword>
<dbReference type="Gene3D" id="1.20.5.1930">
    <property type="match status" value="1"/>
</dbReference>
<keyword evidence="4" id="KW-0808">Transferase</keyword>
<dbReference type="PANTHER" id="PTHR24421:SF10">
    <property type="entry name" value="NITRATE_NITRITE SENSOR PROTEIN NARQ"/>
    <property type="match status" value="1"/>
</dbReference>
<keyword evidence="9" id="KW-0472">Membrane</keyword>
<dbReference type="InterPro" id="IPR036890">
    <property type="entry name" value="HATPase_C_sf"/>
</dbReference>
<feature type="transmembrane region" description="Helical" evidence="9">
    <location>
        <begin position="97"/>
        <end position="130"/>
    </location>
</feature>
<feature type="transmembrane region" description="Helical" evidence="9">
    <location>
        <begin position="7"/>
        <end position="26"/>
    </location>
</feature>
<evidence type="ECO:0000256" key="9">
    <source>
        <dbReference type="SAM" id="Phobius"/>
    </source>
</evidence>
<dbReference type="RefSeq" id="WP_368630076.1">
    <property type="nucleotide sequence ID" value="NZ_JAYWLU010000021.1"/>
</dbReference>
<protein>
    <recommendedName>
        <fullName evidence="2">histidine kinase</fullName>
        <ecNumber evidence="2">2.7.13.3</ecNumber>
    </recommendedName>
</protein>
<evidence type="ECO:0000313" key="12">
    <source>
        <dbReference type="Proteomes" id="UP001558481"/>
    </source>
</evidence>
<dbReference type="SMART" id="SM00387">
    <property type="entry name" value="HATPase_c"/>
    <property type="match status" value="1"/>
</dbReference>
<dbReference type="Proteomes" id="UP001558481">
    <property type="component" value="Unassembled WGS sequence"/>
</dbReference>